<dbReference type="OrthoDB" id="2569786at2759"/>
<dbReference type="PANTHER" id="PTHR21708">
    <property type="entry name" value="PROBABLE 2-DEHYDROPANTOATE 2-REDUCTASE"/>
    <property type="match status" value="1"/>
</dbReference>
<dbReference type="RefSeq" id="XP_018995569.1">
    <property type="nucleotide sequence ID" value="XM_019136900.1"/>
</dbReference>
<evidence type="ECO:0000313" key="3">
    <source>
        <dbReference type="EMBL" id="ODN81003.1"/>
    </source>
</evidence>
<dbReference type="InterPro" id="IPR051402">
    <property type="entry name" value="KPR-Related"/>
</dbReference>
<dbReference type="GeneID" id="30154420"/>
<dbReference type="InterPro" id="IPR013752">
    <property type="entry name" value="KPA_reductase"/>
</dbReference>
<dbReference type="PANTHER" id="PTHR21708:SF43">
    <property type="entry name" value="KETOPANTOATE REDUCTASE C-TERMINAL DOMAIN-CONTAINING PROTEIN"/>
    <property type="match status" value="1"/>
</dbReference>
<dbReference type="InterPro" id="IPR008927">
    <property type="entry name" value="6-PGluconate_DH-like_C_sf"/>
</dbReference>
<evidence type="ECO:0000259" key="2">
    <source>
        <dbReference type="Pfam" id="PF08546"/>
    </source>
</evidence>
<dbReference type="InterPro" id="IPR013332">
    <property type="entry name" value="KPR_N"/>
</dbReference>
<dbReference type="STRING" id="1295533.A0A1E3HXD7"/>
<dbReference type="GO" id="GO:0005737">
    <property type="term" value="C:cytoplasm"/>
    <property type="evidence" value="ECO:0007669"/>
    <property type="project" value="TreeGrafter"/>
</dbReference>
<dbReference type="Gene3D" id="3.40.50.720">
    <property type="entry name" value="NAD(P)-binding Rossmann-like Domain"/>
    <property type="match status" value="1"/>
</dbReference>
<organism evidence="3 4">
    <name type="scientific">Cryptococcus amylolentus CBS 6039</name>
    <dbReference type="NCBI Taxonomy" id="1295533"/>
    <lineage>
        <taxon>Eukaryota</taxon>
        <taxon>Fungi</taxon>
        <taxon>Dikarya</taxon>
        <taxon>Basidiomycota</taxon>
        <taxon>Agaricomycotina</taxon>
        <taxon>Tremellomycetes</taxon>
        <taxon>Tremellales</taxon>
        <taxon>Cryptococcaceae</taxon>
        <taxon>Cryptococcus</taxon>
    </lineage>
</organism>
<evidence type="ECO:0000259" key="1">
    <source>
        <dbReference type="Pfam" id="PF02558"/>
    </source>
</evidence>
<evidence type="ECO:0000313" key="4">
    <source>
        <dbReference type="Proteomes" id="UP000094065"/>
    </source>
</evidence>
<dbReference type="Proteomes" id="UP000094065">
    <property type="component" value="Unassembled WGS sequence"/>
</dbReference>
<feature type="domain" description="Ketopantoate reductase N-terminal" evidence="1">
    <location>
        <begin position="10"/>
        <end position="169"/>
    </location>
</feature>
<dbReference type="Gene3D" id="1.10.1040.10">
    <property type="entry name" value="N-(1-d-carboxylethyl)-l-norvaline Dehydrogenase, domain 2"/>
    <property type="match status" value="1"/>
</dbReference>
<evidence type="ECO:0008006" key="5">
    <source>
        <dbReference type="Google" id="ProtNLM"/>
    </source>
</evidence>
<protein>
    <recommendedName>
        <fullName evidence="5">2-dehydropantoate 2-reductase</fullName>
    </recommendedName>
</protein>
<comment type="caution">
    <text evidence="3">The sequence shown here is derived from an EMBL/GenBank/DDBJ whole genome shotgun (WGS) entry which is preliminary data.</text>
</comment>
<sequence length="371" mass="40861">MASPTAPIDVLLIGLGSIGSIYAYLLEKGGKARVTAVARSNYNLYTTTGVTLETERFGTVEGWKPYRVFKSQKEALADGTHYAICLVCTKCLPDVLPNVKLLADTIESGQIGAYNLIQNGLGIEEDLYQGVKDQNIPVLSSCAWIGIMTSADGKVVTWRGNEMLVAGNYPPKPPKGQVQDREFSPRESAALELWVDILKAGEGVVDTTEHIDSIRFSKNVWNCAWASMQGLVRSTALAFAPLSPEHSAVIKSYFREIVTVGFQAGLLWKGMVQYPTKEVSEGLDDVVEYCWDKITGMAKARGVGHKYSLLIDVEMGRPFEVEVITGAVLRLAQKHKVDTPRLEYTYVLLKVLQGEILREQREKLEEKAVGA</sequence>
<dbReference type="Pfam" id="PF08546">
    <property type="entry name" value="ApbA_C"/>
    <property type="match status" value="1"/>
</dbReference>
<dbReference type="EMBL" id="AWGJ01000004">
    <property type="protein sequence ID" value="ODN81003.1"/>
    <property type="molecule type" value="Genomic_DNA"/>
</dbReference>
<feature type="domain" description="Ketopantoate reductase C-terminal" evidence="2">
    <location>
        <begin position="211"/>
        <end position="353"/>
    </location>
</feature>
<keyword evidence="4" id="KW-1185">Reference proteome</keyword>
<dbReference type="Pfam" id="PF02558">
    <property type="entry name" value="ApbA"/>
    <property type="match status" value="1"/>
</dbReference>
<proteinExistence type="predicted"/>
<dbReference type="SUPFAM" id="SSF48179">
    <property type="entry name" value="6-phosphogluconate dehydrogenase C-terminal domain-like"/>
    <property type="match status" value="1"/>
</dbReference>
<name>A0A1E3HXD7_9TREE</name>
<gene>
    <name evidence="3" type="ORF">L202_03111</name>
</gene>
<reference evidence="3 4" key="1">
    <citation type="submission" date="2016-06" db="EMBL/GenBank/DDBJ databases">
        <title>Evolution of pathogenesis and genome organization in the Tremellales.</title>
        <authorList>
            <person name="Cuomo C."/>
            <person name="Litvintseva A."/>
            <person name="Heitman J."/>
            <person name="Chen Y."/>
            <person name="Sun S."/>
            <person name="Springer D."/>
            <person name="Dromer F."/>
            <person name="Young S."/>
            <person name="Zeng Q."/>
            <person name="Chapman S."/>
            <person name="Gujja S."/>
            <person name="Saif S."/>
            <person name="Birren B."/>
        </authorList>
    </citation>
    <scope>NUCLEOTIDE SEQUENCE [LARGE SCALE GENOMIC DNA]</scope>
    <source>
        <strain evidence="3 4">CBS 6039</strain>
    </source>
</reference>
<dbReference type="InterPro" id="IPR013328">
    <property type="entry name" value="6PGD_dom2"/>
</dbReference>
<dbReference type="AlphaFoldDB" id="A0A1E3HXD7"/>
<accession>A0A1E3HXD7</accession>